<accession>A0A250KN17</accession>
<gene>
    <name evidence="1" type="ORF">sS8_1083</name>
</gene>
<dbReference type="KEGG" id="mmai:sS8_1083"/>
<dbReference type="EMBL" id="AP017928">
    <property type="protein sequence ID" value="BBA33045.1"/>
    <property type="molecule type" value="Genomic_DNA"/>
</dbReference>
<dbReference type="AlphaFoldDB" id="A0A250KN17"/>
<evidence type="ECO:0000313" key="1">
    <source>
        <dbReference type="EMBL" id="BBA33045.1"/>
    </source>
</evidence>
<keyword evidence="2" id="KW-1185">Reference proteome</keyword>
<sequence length="142" mass="16362">MAESAANAPDRVDKLRKAKFLNLTENEVAAEWLALQEHREDPSYRPSSGDIAEFEQRIKLLARYTQEDRRMVANRTVQTRDLLAEHDVHETLLTLLDGMADVAEAHVVGNYGTYCQWYVNLRQGRLDHRQALQQMMALKRAP</sequence>
<dbReference type="Proteomes" id="UP000266313">
    <property type="component" value="Chromosome"/>
</dbReference>
<protein>
    <submittedName>
        <fullName evidence="1">MxaH</fullName>
    </submittedName>
</protein>
<reference evidence="1 2" key="1">
    <citation type="submission" date="2016-12" db="EMBL/GenBank/DDBJ databases">
        <title>Genome sequencing of Methylocaldum marinum.</title>
        <authorList>
            <person name="Takeuchi M."/>
            <person name="Kamagata Y."/>
            <person name="Hiraoka S."/>
            <person name="Oshima K."/>
            <person name="Hattori M."/>
            <person name="Iwasaki W."/>
        </authorList>
    </citation>
    <scope>NUCLEOTIDE SEQUENCE [LARGE SCALE GENOMIC DNA]</scope>
    <source>
        <strain evidence="1 2">S8</strain>
    </source>
</reference>
<proteinExistence type="predicted"/>
<organism evidence="1 2">
    <name type="scientific">Methylocaldum marinum</name>
    <dbReference type="NCBI Taxonomy" id="1432792"/>
    <lineage>
        <taxon>Bacteria</taxon>
        <taxon>Pseudomonadati</taxon>
        <taxon>Pseudomonadota</taxon>
        <taxon>Gammaproteobacteria</taxon>
        <taxon>Methylococcales</taxon>
        <taxon>Methylococcaceae</taxon>
        <taxon>Methylocaldum</taxon>
    </lineage>
</organism>
<name>A0A250KN17_9GAMM</name>
<evidence type="ECO:0000313" key="2">
    <source>
        <dbReference type="Proteomes" id="UP000266313"/>
    </source>
</evidence>